<dbReference type="EMBL" id="JAUSTU010000002">
    <property type="protein sequence ID" value="MDQ0154168.1"/>
    <property type="molecule type" value="Genomic_DNA"/>
</dbReference>
<comment type="caution">
    <text evidence="1">The sequence shown here is derived from an EMBL/GenBank/DDBJ whole genome shotgun (WGS) entry which is preliminary data.</text>
</comment>
<evidence type="ECO:0008006" key="3">
    <source>
        <dbReference type="Google" id="ProtNLM"/>
    </source>
</evidence>
<reference evidence="1 2" key="1">
    <citation type="submission" date="2023-07" db="EMBL/GenBank/DDBJ databases">
        <title>Genomic Encyclopedia of Type Strains, Phase IV (KMG-IV): sequencing the most valuable type-strain genomes for metagenomic binning, comparative biology and taxonomic classification.</title>
        <authorList>
            <person name="Goeker M."/>
        </authorList>
    </citation>
    <scope>NUCLEOTIDE SEQUENCE [LARGE SCALE GENOMIC DNA]</scope>
    <source>
        <strain evidence="1 2">DSM 23948</strain>
    </source>
</reference>
<evidence type="ECO:0000313" key="2">
    <source>
        <dbReference type="Proteomes" id="UP001231362"/>
    </source>
</evidence>
<keyword evidence="2" id="KW-1185">Reference proteome</keyword>
<name>A0ABT9UZN7_9BACL</name>
<evidence type="ECO:0000313" key="1">
    <source>
        <dbReference type="EMBL" id="MDQ0154168.1"/>
    </source>
</evidence>
<dbReference type="RefSeq" id="WP_307148786.1">
    <property type="nucleotide sequence ID" value="NZ_JAUSTU010000002.1"/>
</dbReference>
<dbReference type="Proteomes" id="UP001231362">
    <property type="component" value="Unassembled WGS sequence"/>
</dbReference>
<sequence length="65" mass="7261">MEENLKPTCKLVGEDGNIFSILGRVSRTLKAHGKAEQAKEVYERVMASGSYEAALQIIMEYVEVE</sequence>
<gene>
    <name evidence="1" type="ORF">J2S07_000472</name>
</gene>
<accession>A0ABT9UZN7</accession>
<proteinExistence type="predicted"/>
<organism evidence="1 2">
    <name type="scientific">Anoxybacillus andreesenii</name>
    <dbReference type="NCBI Taxonomy" id="1325932"/>
    <lineage>
        <taxon>Bacteria</taxon>
        <taxon>Bacillati</taxon>
        <taxon>Bacillota</taxon>
        <taxon>Bacilli</taxon>
        <taxon>Bacillales</taxon>
        <taxon>Anoxybacillaceae</taxon>
        <taxon>Anoxybacillus</taxon>
    </lineage>
</organism>
<protein>
    <recommendedName>
        <fullName evidence="3">Tetratricopeptide repeat protein</fullName>
    </recommendedName>
</protein>